<organism evidence="3 4">
    <name type="scientific">Oidiodendron maius (strain Zn)</name>
    <dbReference type="NCBI Taxonomy" id="913774"/>
    <lineage>
        <taxon>Eukaryota</taxon>
        <taxon>Fungi</taxon>
        <taxon>Dikarya</taxon>
        <taxon>Ascomycota</taxon>
        <taxon>Pezizomycotina</taxon>
        <taxon>Leotiomycetes</taxon>
        <taxon>Leotiomycetes incertae sedis</taxon>
        <taxon>Myxotrichaceae</taxon>
        <taxon>Oidiodendron</taxon>
    </lineage>
</organism>
<name>A0A0C3H274_OIDMZ</name>
<protein>
    <submittedName>
        <fullName evidence="3">Uncharacterized protein</fullName>
    </submittedName>
</protein>
<dbReference type="OrthoDB" id="3784821at2759"/>
<dbReference type="EMBL" id="KN832875">
    <property type="protein sequence ID" value="KIN02261.1"/>
    <property type="molecule type" value="Genomic_DNA"/>
</dbReference>
<reference evidence="3 4" key="1">
    <citation type="submission" date="2014-04" db="EMBL/GenBank/DDBJ databases">
        <authorList>
            <consortium name="DOE Joint Genome Institute"/>
            <person name="Kuo A."/>
            <person name="Martino E."/>
            <person name="Perotto S."/>
            <person name="Kohler A."/>
            <person name="Nagy L.G."/>
            <person name="Floudas D."/>
            <person name="Copeland A."/>
            <person name="Barry K.W."/>
            <person name="Cichocki N."/>
            <person name="Veneault-Fourrey C."/>
            <person name="LaButti K."/>
            <person name="Lindquist E.A."/>
            <person name="Lipzen A."/>
            <person name="Lundell T."/>
            <person name="Morin E."/>
            <person name="Murat C."/>
            <person name="Sun H."/>
            <person name="Tunlid A."/>
            <person name="Henrissat B."/>
            <person name="Grigoriev I.V."/>
            <person name="Hibbett D.S."/>
            <person name="Martin F."/>
            <person name="Nordberg H.P."/>
            <person name="Cantor M.N."/>
            <person name="Hua S.X."/>
        </authorList>
    </citation>
    <scope>NUCLEOTIDE SEQUENCE [LARGE SCALE GENOMIC DNA]</scope>
    <source>
        <strain evidence="3 4">Zn</strain>
    </source>
</reference>
<keyword evidence="2" id="KW-1133">Transmembrane helix</keyword>
<dbReference type="AlphaFoldDB" id="A0A0C3H274"/>
<evidence type="ECO:0000313" key="4">
    <source>
        <dbReference type="Proteomes" id="UP000054321"/>
    </source>
</evidence>
<feature type="compositionally biased region" description="Low complexity" evidence="1">
    <location>
        <begin position="38"/>
        <end position="60"/>
    </location>
</feature>
<sequence>MSTEVEKKRGRPKKVITEPVDANVPESAKKTATRSKSTKAAAKTAKTTSTSKASLSTKSTPEPEAKPAATRKMAPKASLPSLPSTKADGPKTEVKPSTKTPPKVTPETSKILNELRQQTAKTAPGNSSSPSQQPVTPTSPPPQSKNPSASSLPKPNPPVSKIPIAALNKQIVSDIAIRAGAKPNAGGPGAVLPKNYKSVANKITMVIVALPVALVTSWVLYERLVLGEERKLLVKPKTPPEEAPSTTA</sequence>
<evidence type="ECO:0000256" key="2">
    <source>
        <dbReference type="SAM" id="Phobius"/>
    </source>
</evidence>
<accession>A0A0C3H274</accession>
<keyword evidence="2" id="KW-0472">Membrane</keyword>
<feature type="compositionally biased region" description="Low complexity" evidence="1">
    <location>
        <begin position="127"/>
        <end position="136"/>
    </location>
</feature>
<dbReference type="InParanoid" id="A0A0C3H274"/>
<keyword evidence="4" id="KW-1185">Reference proteome</keyword>
<evidence type="ECO:0000313" key="3">
    <source>
        <dbReference type="EMBL" id="KIN02261.1"/>
    </source>
</evidence>
<proteinExistence type="predicted"/>
<feature type="transmembrane region" description="Helical" evidence="2">
    <location>
        <begin position="203"/>
        <end position="221"/>
    </location>
</feature>
<dbReference type="Proteomes" id="UP000054321">
    <property type="component" value="Unassembled WGS sequence"/>
</dbReference>
<feature type="compositionally biased region" description="Low complexity" evidence="1">
    <location>
        <begin position="97"/>
        <end position="110"/>
    </location>
</feature>
<reference evidence="4" key="2">
    <citation type="submission" date="2015-01" db="EMBL/GenBank/DDBJ databases">
        <title>Evolutionary Origins and Diversification of the Mycorrhizal Mutualists.</title>
        <authorList>
            <consortium name="DOE Joint Genome Institute"/>
            <consortium name="Mycorrhizal Genomics Consortium"/>
            <person name="Kohler A."/>
            <person name="Kuo A."/>
            <person name="Nagy L.G."/>
            <person name="Floudas D."/>
            <person name="Copeland A."/>
            <person name="Barry K.W."/>
            <person name="Cichocki N."/>
            <person name="Veneault-Fourrey C."/>
            <person name="LaButti K."/>
            <person name="Lindquist E.A."/>
            <person name="Lipzen A."/>
            <person name="Lundell T."/>
            <person name="Morin E."/>
            <person name="Murat C."/>
            <person name="Riley R."/>
            <person name="Ohm R."/>
            <person name="Sun H."/>
            <person name="Tunlid A."/>
            <person name="Henrissat B."/>
            <person name="Grigoriev I.V."/>
            <person name="Hibbett D.S."/>
            <person name="Martin F."/>
        </authorList>
    </citation>
    <scope>NUCLEOTIDE SEQUENCE [LARGE SCALE GENOMIC DNA]</scope>
    <source>
        <strain evidence="4">Zn</strain>
    </source>
</reference>
<evidence type="ECO:0000256" key="1">
    <source>
        <dbReference type="SAM" id="MobiDB-lite"/>
    </source>
</evidence>
<feature type="compositionally biased region" description="Polar residues" evidence="1">
    <location>
        <begin position="115"/>
        <end position="126"/>
    </location>
</feature>
<dbReference type="HOGENOM" id="CLU_1120444_0_0_1"/>
<dbReference type="STRING" id="913774.A0A0C3H274"/>
<keyword evidence="2" id="KW-0812">Transmembrane</keyword>
<feature type="region of interest" description="Disordered" evidence="1">
    <location>
        <begin position="1"/>
        <end position="161"/>
    </location>
</feature>
<gene>
    <name evidence="3" type="ORF">OIDMADRAFT_28366</name>
</gene>